<gene>
    <name evidence="10" type="ORF">LECACI_7A008833</name>
</gene>
<evidence type="ECO:0000256" key="2">
    <source>
        <dbReference type="ARBA" id="ARBA00022485"/>
    </source>
</evidence>
<dbReference type="SMART" id="SM00729">
    <property type="entry name" value="Elp3"/>
    <property type="match status" value="1"/>
</dbReference>
<evidence type="ECO:0000256" key="7">
    <source>
        <dbReference type="ARBA" id="ARBA00023118"/>
    </source>
</evidence>
<dbReference type="SFLD" id="SFLDS00029">
    <property type="entry name" value="Radical_SAM"/>
    <property type="match status" value="1"/>
</dbReference>
<dbReference type="SUPFAM" id="SSF102114">
    <property type="entry name" value="Radical SAM enzymes"/>
    <property type="match status" value="1"/>
</dbReference>
<feature type="domain" description="Radical SAM core" evidence="9">
    <location>
        <begin position="38"/>
        <end position="249"/>
    </location>
</feature>
<dbReference type="SFLD" id="SFLDF00318">
    <property type="entry name" value="Viperin"/>
    <property type="match status" value="1"/>
</dbReference>
<reference evidence="10" key="1">
    <citation type="submission" date="2023-11" db="EMBL/GenBank/DDBJ databases">
        <authorList>
            <person name="Alioto T."/>
            <person name="Alioto T."/>
            <person name="Gomez Garrido J."/>
        </authorList>
    </citation>
    <scope>NUCLEOTIDE SEQUENCE</scope>
</reference>
<dbReference type="GO" id="GO:0003824">
    <property type="term" value="F:catalytic activity"/>
    <property type="evidence" value="ECO:0007669"/>
    <property type="project" value="InterPro"/>
</dbReference>
<keyword evidence="7" id="KW-0051">Antiviral defense</keyword>
<evidence type="ECO:0000256" key="6">
    <source>
        <dbReference type="ARBA" id="ARBA00023014"/>
    </source>
</evidence>
<name>A0AAI8Z6L7_9PEZI</name>
<dbReference type="PROSITE" id="PS51918">
    <property type="entry name" value="RADICAL_SAM"/>
    <property type="match status" value="1"/>
</dbReference>
<keyword evidence="11" id="KW-1185">Reference proteome</keyword>
<dbReference type="NCBIfam" id="NF038283">
    <property type="entry name" value="viperin_w_prok"/>
    <property type="match status" value="1"/>
</dbReference>
<dbReference type="PANTHER" id="PTHR21339:SF0">
    <property type="entry name" value="S-ADENOSYLMETHIONINE-DEPENDENT NUCLEOTIDE DEHYDRATASE RSAD2"/>
    <property type="match status" value="1"/>
</dbReference>
<accession>A0AAI8Z6L7</accession>
<keyword evidence="3" id="KW-0949">S-adenosyl-L-methionine</keyword>
<proteinExistence type="predicted"/>
<dbReference type="GO" id="GO:0051539">
    <property type="term" value="F:4 iron, 4 sulfur cluster binding"/>
    <property type="evidence" value="ECO:0007669"/>
    <property type="project" value="UniProtKB-KW"/>
</dbReference>
<dbReference type="EMBL" id="CAVMBE010000091">
    <property type="protein sequence ID" value="CAK4033675.1"/>
    <property type="molecule type" value="Genomic_DNA"/>
</dbReference>
<dbReference type="InterPro" id="IPR007197">
    <property type="entry name" value="rSAM"/>
</dbReference>
<evidence type="ECO:0000256" key="3">
    <source>
        <dbReference type="ARBA" id="ARBA00022691"/>
    </source>
</evidence>
<dbReference type="SFLD" id="SFLDG01088">
    <property type="entry name" value="antiviral_proteins"/>
    <property type="match status" value="1"/>
</dbReference>
<dbReference type="Proteomes" id="UP001296104">
    <property type="component" value="Unassembled WGS sequence"/>
</dbReference>
<dbReference type="AlphaFoldDB" id="A0AAI8Z6L7"/>
<keyword evidence="6" id="KW-0411">Iron-sulfur</keyword>
<sequence length="346" mass="39415">MVLATLFSDRASQVSSALILSGIAAAAFWYQQKQKSTETKPTSVNFHFTRKCNKTCVFCFHTEKTSHVASEEDMKRGLKLLKEAGMRKINFAGGEPFLYPKLLSMLCQYCKEDLKLESVSIISNGTKITQNWLQKNAKYIDVLGVSCDSFDEETNIQIGRGTGENVKMLFQIRKWCEEYNIKFKLNTVVLRWNWQEDMAGTIEQLRPFRWKVFQVLPVGGENDASKAETELDKRKRNVKDVLITDEQFASFCERHKHLDCFVPESNDLMASSYLIVDEYLRFLDKGSGDEKASSSILDVGVKKALSEVTWDQKAYMERGGMYDWSKEIGGGEEEGCSGGIPKDLEW</sequence>
<dbReference type="InterPro" id="IPR013785">
    <property type="entry name" value="Aldolase_TIM"/>
</dbReference>
<dbReference type="InterPro" id="IPR051196">
    <property type="entry name" value="RSAD2/Viperin_antiviral"/>
</dbReference>
<dbReference type="Pfam" id="PF04055">
    <property type="entry name" value="Radical_SAM"/>
    <property type="match status" value="1"/>
</dbReference>
<keyword evidence="2" id="KW-0004">4Fe-4S</keyword>
<evidence type="ECO:0000256" key="4">
    <source>
        <dbReference type="ARBA" id="ARBA00022723"/>
    </source>
</evidence>
<comment type="cofactor">
    <cofactor evidence="1">
        <name>[4Fe-4S] cluster</name>
        <dbReference type="ChEBI" id="CHEBI:49883"/>
    </cofactor>
</comment>
<keyword evidence="8" id="KW-0496">Mitochondrion</keyword>
<dbReference type="PANTHER" id="PTHR21339">
    <property type="entry name" value="RADICAL S-ADENOSYL METHIONINE DOMAIN-CONTAINING PROTEIN 2"/>
    <property type="match status" value="1"/>
</dbReference>
<keyword evidence="5" id="KW-0408">Iron</keyword>
<dbReference type="CDD" id="cd01335">
    <property type="entry name" value="Radical_SAM"/>
    <property type="match status" value="1"/>
</dbReference>
<dbReference type="InterPro" id="IPR058240">
    <property type="entry name" value="rSAM_sf"/>
</dbReference>
<evidence type="ECO:0000256" key="8">
    <source>
        <dbReference type="ARBA" id="ARBA00023128"/>
    </source>
</evidence>
<dbReference type="GO" id="GO:0051607">
    <property type="term" value="P:defense response to virus"/>
    <property type="evidence" value="ECO:0007669"/>
    <property type="project" value="UniProtKB-KW"/>
</dbReference>
<evidence type="ECO:0000256" key="5">
    <source>
        <dbReference type="ARBA" id="ARBA00023004"/>
    </source>
</evidence>
<dbReference type="InterPro" id="IPR006638">
    <property type="entry name" value="Elp3/MiaA/NifB-like_rSAM"/>
</dbReference>
<comment type="caution">
    <text evidence="10">The sequence shown here is derived from an EMBL/GenBank/DDBJ whole genome shotgun (WGS) entry which is preliminary data.</text>
</comment>
<evidence type="ECO:0000313" key="11">
    <source>
        <dbReference type="Proteomes" id="UP001296104"/>
    </source>
</evidence>
<evidence type="ECO:0000313" key="10">
    <source>
        <dbReference type="EMBL" id="CAK4033675.1"/>
    </source>
</evidence>
<dbReference type="Gene3D" id="3.20.20.70">
    <property type="entry name" value="Aldolase class I"/>
    <property type="match status" value="1"/>
</dbReference>
<evidence type="ECO:0000256" key="1">
    <source>
        <dbReference type="ARBA" id="ARBA00001966"/>
    </source>
</evidence>
<keyword evidence="4" id="KW-0479">Metal-binding</keyword>
<dbReference type="SFLD" id="SFLDG01067">
    <property type="entry name" value="SPASM/twitch_domain_containing"/>
    <property type="match status" value="1"/>
</dbReference>
<organism evidence="10 11">
    <name type="scientific">Lecanosticta acicola</name>
    <dbReference type="NCBI Taxonomy" id="111012"/>
    <lineage>
        <taxon>Eukaryota</taxon>
        <taxon>Fungi</taxon>
        <taxon>Dikarya</taxon>
        <taxon>Ascomycota</taxon>
        <taxon>Pezizomycotina</taxon>
        <taxon>Dothideomycetes</taxon>
        <taxon>Dothideomycetidae</taxon>
        <taxon>Mycosphaerellales</taxon>
        <taxon>Mycosphaerellaceae</taxon>
        <taxon>Lecanosticta</taxon>
    </lineage>
</organism>
<dbReference type="GO" id="GO:0046872">
    <property type="term" value="F:metal ion binding"/>
    <property type="evidence" value="ECO:0007669"/>
    <property type="project" value="UniProtKB-KW"/>
</dbReference>
<protein>
    <submittedName>
        <fullName evidence="10">Related to Radical S-adenosyl methionine domain-containing 2</fullName>
    </submittedName>
</protein>
<evidence type="ECO:0000259" key="9">
    <source>
        <dbReference type="PROSITE" id="PS51918"/>
    </source>
</evidence>